<gene>
    <name evidence="1" type="ORF">Colly1_58</name>
</gene>
<protein>
    <submittedName>
        <fullName evidence="1">Uncharacterized protein</fullName>
    </submittedName>
</protein>
<keyword evidence="2" id="KW-1185">Reference proteome</keyword>
<sequence length="276" mass="29919">MIGVIGASGVYSLGVAPVGGLTPAGSFNIDSDYTPITRVHIKDNGLTLVLLSVNSTEYPYTMSRFSMSSALDISTLTDDINQFVFPSGIQAFHMSADGTKAYAGTFQRTVYSYILSTAYDLTTATLDETEDYDGEGTGMRDVVLSPDGTTLYHLSADRTIYVYSLTVAYKTGAYTYTPLKNFTLPDVSASYYQFQFSPDGLIMCAVTSSGGVSTFHKFTLTVAFDLTTATFDSNYVVGGSRSFNGFWMSNDGKTFIGISANDSQLYKYTTNIAFDI</sequence>
<organism evidence="1 2">
    <name type="scientific">Maribacter phage Colly_1</name>
    <dbReference type="NCBI Taxonomy" id="2745691"/>
    <lineage>
        <taxon>Viruses</taxon>
        <taxon>Duplodnaviria</taxon>
        <taxon>Heunggongvirae</taxon>
        <taxon>Uroviricota</taxon>
        <taxon>Caudoviricetes</taxon>
        <taxon>Molycolviridae</taxon>
        <taxon>Mollyvirus</taxon>
        <taxon>Mollyvirus colly</taxon>
    </lineage>
</organism>
<accession>A0A8E4UY19</accession>
<dbReference type="Proteomes" id="UP000693899">
    <property type="component" value="Segment"/>
</dbReference>
<reference evidence="1" key="1">
    <citation type="submission" date="2020-07" db="EMBL/GenBank/DDBJ databases">
        <title>Highly diverse flavobacterial phages as mortality factor during North Sea spring blooms.</title>
        <authorList>
            <person name="Bartlau N."/>
            <person name="Wichels A."/>
            <person name="Krohne G."/>
            <person name="Adriaenssens E.M."/>
            <person name="Heins A."/>
            <person name="Fuchs B.M."/>
            <person name="Amann R."/>
            <person name="Moraru C."/>
        </authorList>
    </citation>
    <scope>NUCLEOTIDE SEQUENCE</scope>
</reference>
<dbReference type="SUPFAM" id="SSF82171">
    <property type="entry name" value="DPP6 N-terminal domain-like"/>
    <property type="match status" value="1"/>
</dbReference>
<dbReference type="Gene3D" id="2.130.10.10">
    <property type="entry name" value="YVTN repeat-like/Quinoprotein amine dehydrogenase"/>
    <property type="match status" value="1"/>
</dbReference>
<evidence type="ECO:0000313" key="1">
    <source>
        <dbReference type="EMBL" id="QQO97342.1"/>
    </source>
</evidence>
<dbReference type="InterPro" id="IPR015943">
    <property type="entry name" value="WD40/YVTN_repeat-like_dom_sf"/>
</dbReference>
<dbReference type="EMBL" id="MT732450">
    <property type="protein sequence ID" value="QQO97342.1"/>
    <property type="molecule type" value="Genomic_DNA"/>
</dbReference>
<name>A0A8E4UY19_9CAUD</name>
<evidence type="ECO:0000313" key="2">
    <source>
        <dbReference type="Proteomes" id="UP000693899"/>
    </source>
</evidence>
<proteinExistence type="predicted"/>